<dbReference type="Pfam" id="PF04932">
    <property type="entry name" value="Wzy_C"/>
    <property type="match status" value="1"/>
</dbReference>
<evidence type="ECO:0000256" key="4">
    <source>
        <dbReference type="ARBA" id="ARBA00023136"/>
    </source>
</evidence>
<dbReference type="EMBL" id="JACHIO010000007">
    <property type="protein sequence ID" value="MBB5063620.1"/>
    <property type="molecule type" value="Genomic_DNA"/>
</dbReference>
<evidence type="ECO:0000256" key="2">
    <source>
        <dbReference type="ARBA" id="ARBA00022692"/>
    </source>
</evidence>
<dbReference type="InterPro" id="IPR051533">
    <property type="entry name" value="WaaL-like"/>
</dbReference>
<proteinExistence type="predicted"/>
<feature type="transmembrane region" description="Helical" evidence="5">
    <location>
        <begin position="21"/>
        <end position="40"/>
    </location>
</feature>
<dbReference type="Proteomes" id="UP000584867">
    <property type="component" value="Unassembled WGS sequence"/>
</dbReference>
<feature type="transmembrane region" description="Helical" evidence="5">
    <location>
        <begin position="213"/>
        <end position="232"/>
    </location>
</feature>
<keyword evidence="4 5" id="KW-0472">Membrane</keyword>
<dbReference type="RefSeq" id="WP_184254942.1">
    <property type="nucleotide sequence ID" value="NZ_JACHIO010000007.1"/>
</dbReference>
<evidence type="ECO:0000256" key="1">
    <source>
        <dbReference type="ARBA" id="ARBA00004141"/>
    </source>
</evidence>
<feature type="transmembrane region" description="Helical" evidence="5">
    <location>
        <begin position="340"/>
        <end position="362"/>
    </location>
</feature>
<gene>
    <name evidence="7" type="ORF">HDF15_001965</name>
</gene>
<reference evidence="7 8" key="1">
    <citation type="submission" date="2020-08" db="EMBL/GenBank/DDBJ databases">
        <title>Genomic Encyclopedia of Type Strains, Phase IV (KMG-V): Genome sequencing to study the core and pangenomes of soil and plant-associated prokaryotes.</title>
        <authorList>
            <person name="Whitman W."/>
        </authorList>
    </citation>
    <scope>NUCLEOTIDE SEQUENCE [LARGE SCALE GENOMIC DNA]</scope>
    <source>
        <strain evidence="7 8">X5P3</strain>
    </source>
</reference>
<dbReference type="PANTHER" id="PTHR37422">
    <property type="entry name" value="TEICHURONIC ACID BIOSYNTHESIS PROTEIN TUAE"/>
    <property type="match status" value="1"/>
</dbReference>
<evidence type="ECO:0000259" key="6">
    <source>
        <dbReference type="Pfam" id="PF04932"/>
    </source>
</evidence>
<organism evidence="7 8">
    <name type="scientific">Granulicella mallensis</name>
    <dbReference type="NCBI Taxonomy" id="940614"/>
    <lineage>
        <taxon>Bacteria</taxon>
        <taxon>Pseudomonadati</taxon>
        <taxon>Acidobacteriota</taxon>
        <taxon>Terriglobia</taxon>
        <taxon>Terriglobales</taxon>
        <taxon>Acidobacteriaceae</taxon>
        <taxon>Granulicella</taxon>
    </lineage>
</organism>
<accession>A0A7W8EAL6</accession>
<feature type="domain" description="O-antigen ligase-related" evidence="6">
    <location>
        <begin position="223"/>
        <end position="355"/>
    </location>
</feature>
<feature type="transmembrane region" description="Helical" evidence="5">
    <location>
        <begin position="138"/>
        <end position="158"/>
    </location>
</feature>
<dbReference type="AlphaFoldDB" id="A0A7W8EAL6"/>
<evidence type="ECO:0000256" key="5">
    <source>
        <dbReference type="SAM" id="Phobius"/>
    </source>
</evidence>
<evidence type="ECO:0000313" key="7">
    <source>
        <dbReference type="EMBL" id="MBB5063620.1"/>
    </source>
</evidence>
<sequence>MLSGMAAPAAPLVARLDFSPFLERGFEFLFGLYVFLTISLPSSSMYGINLKTPLYAFMLPMAVYCYFRRGQASRGSIVLMVIVPTTMLLWMVLGLSQGIELAGAARQYLDIFLTFLTCWLVFVFCGQSERQFLRFVKIVVYSEAAAALFKFGIILYAFRTGVSITEVVSSVDKIFGVDLMTMDIGDLFGRIQFMSDELVPLCIYVILRYRDRLGLSSFRSAVLMLLLFVSVLISFSRYFWGFTALAFVLGLLVGKKDRFTLVLASALGLSVLLSLPFLIDLYQLRFSADLAGGSDDIRVEQIRALVPFFQDSPLWGHGFGSFTHQVIRSDDNPYTYEVQLLALLGQLGIVGMLLLALLTAFYYRTLWWKSQVRTLERVSILLLLMAWIAGGLSNPIVFLPIAGINFAALRLLAEWGADSRVANARPLRCSDEKLHRLQAGENLRQSIP</sequence>
<dbReference type="InterPro" id="IPR007016">
    <property type="entry name" value="O-antigen_ligase-rel_domated"/>
</dbReference>
<feature type="transmembrane region" description="Helical" evidence="5">
    <location>
        <begin position="77"/>
        <end position="96"/>
    </location>
</feature>
<evidence type="ECO:0000313" key="8">
    <source>
        <dbReference type="Proteomes" id="UP000584867"/>
    </source>
</evidence>
<feature type="transmembrane region" description="Helical" evidence="5">
    <location>
        <begin position="108"/>
        <end position="126"/>
    </location>
</feature>
<name>A0A7W8EAL6_9BACT</name>
<dbReference type="PANTHER" id="PTHR37422:SF23">
    <property type="entry name" value="TEICHURONIC ACID BIOSYNTHESIS PROTEIN TUAE"/>
    <property type="match status" value="1"/>
</dbReference>
<comment type="caution">
    <text evidence="7">The sequence shown here is derived from an EMBL/GenBank/DDBJ whole genome shotgun (WGS) entry which is preliminary data.</text>
</comment>
<dbReference type="GO" id="GO:0016020">
    <property type="term" value="C:membrane"/>
    <property type="evidence" value="ECO:0007669"/>
    <property type="project" value="UniProtKB-SubCell"/>
</dbReference>
<feature type="transmembrane region" description="Helical" evidence="5">
    <location>
        <begin position="261"/>
        <end position="279"/>
    </location>
</feature>
<comment type="subcellular location">
    <subcellularLocation>
        <location evidence="1">Membrane</location>
        <topology evidence="1">Multi-pass membrane protein</topology>
    </subcellularLocation>
</comment>
<protein>
    <recommendedName>
        <fullName evidence="6">O-antigen ligase-related domain-containing protein</fullName>
    </recommendedName>
</protein>
<keyword evidence="3 5" id="KW-1133">Transmembrane helix</keyword>
<evidence type="ECO:0000256" key="3">
    <source>
        <dbReference type="ARBA" id="ARBA00022989"/>
    </source>
</evidence>
<keyword evidence="2 5" id="KW-0812">Transmembrane</keyword>